<evidence type="ECO:0000259" key="1">
    <source>
        <dbReference type="PROSITE" id="PS50191"/>
    </source>
</evidence>
<dbReference type="InterPro" id="IPR036865">
    <property type="entry name" value="CRAL-TRIO_dom_sf"/>
</dbReference>
<evidence type="ECO:0000313" key="3">
    <source>
        <dbReference type="Proteomes" id="UP000000305"/>
    </source>
</evidence>
<dbReference type="eggNOG" id="KOG1471">
    <property type="taxonomic scope" value="Eukaryota"/>
</dbReference>
<keyword evidence="3" id="KW-1185">Reference proteome</keyword>
<dbReference type="InterPro" id="IPR036273">
    <property type="entry name" value="CRAL/TRIO_N_dom_sf"/>
</dbReference>
<dbReference type="GO" id="GO:1902936">
    <property type="term" value="F:phosphatidylinositol bisphosphate binding"/>
    <property type="evidence" value="ECO:0000318"/>
    <property type="project" value="GO_Central"/>
</dbReference>
<dbReference type="SUPFAM" id="SSF46938">
    <property type="entry name" value="CRAL/TRIO N-terminal domain"/>
    <property type="match status" value="1"/>
</dbReference>
<dbReference type="Gene3D" id="1.10.8.20">
    <property type="entry name" value="N-terminal domain of phosphatidylinositol transfer protein sec14p"/>
    <property type="match status" value="1"/>
</dbReference>
<evidence type="ECO:0000313" key="2">
    <source>
        <dbReference type="EMBL" id="EFX75488.1"/>
    </source>
</evidence>
<organism evidence="2 3">
    <name type="scientific">Daphnia pulex</name>
    <name type="common">Water flea</name>
    <dbReference type="NCBI Taxonomy" id="6669"/>
    <lineage>
        <taxon>Eukaryota</taxon>
        <taxon>Metazoa</taxon>
        <taxon>Ecdysozoa</taxon>
        <taxon>Arthropoda</taxon>
        <taxon>Crustacea</taxon>
        <taxon>Branchiopoda</taxon>
        <taxon>Diplostraca</taxon>
        <taxon>Cladocera</taxon>
        <taxon>Anomopoda</taxon>
        <taxon>Daphniidae</taxon>
        <taxon>Daphnia</taxon>
    </lineage>
</organism>
<dbReference type="HOGENOM" id="CLU_046597_1_3_1"/>
<dbReference type="CDD" id="cd00170">
    <property type="entry name" value="SEC14"/>
    <property type="match status" value="1"/>
</dbReference>
<dbReference type="KEGG" id="dpx:DAPPUDRAFT_323284"/>
<dbReference type="InParanoid" id="E9GYF0"/>
<dbReference type="Pfam" id="PF00650">
    <property type="entry name" value="CRAL_TRIO"/>
    <property type="match status" value="1"/>
</dbReference>
<dbReference type="Gene3D" id="3.40.525.10">
    <property type="entry name" value="CRAL-TRIO lipid binding domain"/>
    <property type="match status" value="1"/>
</dbReference>
<dbReference type="FunCoup" id="E9GYF0">
    <property type="interactions" value="594"/>
</dbReference>
<reference evidence="2 3" key="1">
    <citation type="journal article" date="2011" name="Science">
        <title>The ecoresponsive genome of Daphnia pulex.</title>
        <authorList>
            <person name="Colbourne J.K."/>
            <person name="Pfrender M.E."/>
            <person name="Gilbert D."/>
            <person name="Thomas W.K."/>
            <person name="Tucker A."/>
            <person name="Oakley T.H."/>
            <person name="Tokishita S."/>
            <person name="Aerts A."/>
            <person name="Arnold G.J."/>
            <person name="Basu M.K."/>
            <person name="Bauer D.J."/>
            <person name="Caceres C.E."/>
            <person name="Carmel L."/>
            <person name="Casola C."/>
            <person name="Choi J.H."/>
            <person name="Detter J.C."/>
            <person name="Dong Q."/>
            <person name="Dusheyko S."/>
            <person name="Eads B.D."/>
            <person name="Frohlich T."/>
            <person name="Geiler-Samerotte K.A."/>
            <person name="Gerlach D."/>
            <person name="Hatcher P."/>
            <person name="Jogdeo S."/>
            <person name="Krijgsveld J."/>
            <person name="Kriventseva E.V."/>
            <person name="Kultz D."/>
            <person name="Laforsch C."/>
            <person name="Lindquist E."/>
            <person name="Lopez J."/>
            <person name="Manak J.R."/>
            <person name="Muller J."/>
            <person name="Pangilinan J."/>
            <person name="Patwardhan R.P."/>
            <person name="Pitluck S."/>
            <person name="Pritham E.J."/>
            <person name="Rechtsteiner A."/>
            <person name="Rho M."/>
            <person name="Rogozin I.B."/>
            <person name="Sakarya O."/>
            <person name="Salamov A."/>
            <person name="Schaack S."/>
            <person name="Shapiro H."/>
            <person name="Shiga Y."/>
            <person name="Skalitzky C."/>
            <person name="Smith Z."/>
            <person name="Souvorov A."/>
            <person name="Sung W."/>
            <person name="Tang Z."/>
            <person name="Tsuchiya D."/>
            <person name="Tu H."/>
            <person name="Vos H."/>
            <person name="Wang M."/>
            <person name="Wolf Y.I."/>
            <person name="Yamagata H."/>
            <person name="Yamada T."/>
            <person name="Ye Y."/>
            <person name="Shaw J.R."/>
            <person name="Andrews J."/>
            <person name="Crease T.J."/>
            <person name="Tang H."/>
            <person name="Lucas S.M."/>
            <person name="Robertson H.M."/>
            <person name="Bork P."/>
            <person name="Koonin E.V."/>
            <person name="Zdobnov E.M."/>
            <person name="Grigoriev I.V."/>
            <person name="Lynch M."/>
            <person name="Boore J.L."/>
        </authorList>
    </citation>
    <scope>NUCLEOTIDE SEQUENCE [LARGE SCALE GENOMIC DNA]</scope>
</reference>
<dbReference type="Gene3D" id="1.20.5.1200">
    <property type="entry name" value="Alpha-tocopherol transfer"/>
    <property type="match status" value="1"/>
</dbReference>
<gene>
    <name evidence="2" type="ORF">DAPPUDRAFT_323284</name>
</gene>
<dbReference type="PROSITE" id="PS50191">
    <property type="entry name" value="CRAL_TRIO"/>
    <property type="match status" value="1"/>
</dbReference>
<dbReference type="OrthoDB" id="75724at2759"/>
<dbReference type="SMART" id="SM00516">
    <property type="entry name" value="SEC14"/>
    <property type="match status" value="1"/>
</dbReference>
<dbReference type="AlphaFoldDB" id="E9GYF0"/>
<dbReference type="OMA" id="EMIHENI"/>
<name>E9GYF0_DAPPU</name>
<protein>
    <recommendedName>
        <fullName evidence="1">CRAL-TRIO domain-containing protein</fullName>
    </recommendedName>
</protein>
<dbReference type="PANTHER" id="PTHR10174">
    <property type="entry name" value="ALPHA-TOCOPHEROL TRANSFER PROTEIN-RELATED"/>
    <property type="match status" value="1"/>
</dbReference>
<dbReference type="PANTHER" id="PTHR10174:SF130">
    <property type="entry name" value="ALPHA-TOCOPHEROL TRANSFER PROTEIN-LIKE"/>
    <property type="match status" value="1"/>
</dbReference>
<feature type="domain" description="CRAL-TRIO" evidence="1">
    <location>
        <begin position="74"/>
        <end position="238"/>
    </location>
</feature>
<dbReference type="PRINTS" id="PR00180">
    <property type="entry name" value="CRETINALDHBP"/>
</dbReference>
<dbReference type="SUPFAM" id="SSF52087">
    <property type="entry name" value="CRAL/TRIO domain"/>
    <property type="match status" value="1"/>
</dbReference>
<proteinExistence type="predicted"/>
<dbReference type="InterPro" id="IPR001251">
    <property type="entry name" value="CRAL-TRIO_dom"/>
</dbReference>
<dbReference type="Proteomes" id="UP000000305">
    <property type="component" value="Unassembled WGS sequence"/>
</dbReference>
<dbReference type="EMBL" id="GL732575">
    <property type="protein sequence ID" value="EFX75488.1"/>
    <property type="molecule type" value="Genomic_DNA"/>
</dbReference>
<sequence length="260" mass="30411">MSNINEFQMENNSELLLKFGSLIKESDINFQIPDELMLCFIYARKRDVQRAMKLLKNYLRVMKNYPELFTDLRSERVKHVLDLGHLLASPIRDQNGSRVFIINARNWDIRRCSLEDVYSAVVFCFQMMVSEMETQSKGVVGIVDFQDFALHQIRHFTPSFLKKVADLIQDVFPIRLKGIHIVNEPRIIKILVAMIWPFLSNKIRNRLFFHGSCFATLHHHVDPSCLPSNYDGCLGPMSSMHFSSVFFEEDYYSNIFECLN</sequence>
<accession>E9GYF0</accession>